<evidence type="ECO:0000313" key="2">
    <source>
        <dbReference type="Proteomes" id="UP000325780"/>
    </source>
</evidence>
<proteinExistence type="predicted"/>
<evidence type="ECO:0000313" key="1">
    <source>
        <dbReference type="EMBL" id="KAE8152962.1"/>
    </source>
</evidence>
<accession>A0A5N6U327</accession>
<gene>
    <name evidence="1" type="ORF">BDV25DRAFT_150213</name>
</gene>
<dbReference type="EMBL" id="ML742045">
    <property type="protein sequence ID" value="KAE8152962.1"/>
    <property type="molecule type" value="Genomic_DNA"/>
</dbReference>
<organism evidence="1 2">
    <name type="scientific">Aspergillus avenaceus</name>
    <dbReference type="NCBI Taxonomy" id="36643"/>
    <lineage>
        <taxon>Eukaryota</taxon>
        <taxon>Fungi</taxon>
        <taxon>Dikarya</taxon>
        <taxon>Ascomycota</taxon>
        <taxon>Pezizomycotina</taxon>
        <taxon>Eurotiomycetes</taxon>
        <taxon>Eurotiomycetidae</taxon>
        <taxon>Eurotiales</taxon>
        <taxon>Aspergillaceae</taxon>
        <taxon>Aspergillus</taxon>
        <taxon>Aspergillus subgen. Circumdati</taxon>
    </lineage>
</organism>
<reference evidence="1 2" key="1">
    <citation type="submission" date="2019-04" db="EMBL/GenBank/DDBJ databases">
        <title>Friends and foes A comparative genomics study of 23 Aspergillus species from section Flavi.</title>
        <authorList>
            <consortium name="DOE Joint Genome Institute"/>
            <person name="Kjaerbolling I."/>
            <person name="Vesth T."/>
            <person name="Frisvad J.C."/>
            <person name="Nybo J.L."/>
            <person name="Theobald S."/>
            <person name="Kildgaard S."/>
            <person name="Isbrandt T."/>
            <person name="Kuo A."/>
            <person name="Sato A."/>
            <person name="Lyhne E.K."/>
            <person name="Kogle M.E."/>
            <person name="Wiebenga A."/>
            <person name="Kun R.S."/>
            <person name="Lubbers R.J."/>
            <person name="Makela M.R."/>
            <person name="Barry K."/>
            <person name="Chovatia M."/>
            <person name="Clum A."/>
            <person name="Daum C."/>
            <person name="Haridas S."/>
            <person name="He G."/>
            <person name="LaButti K."/>
            <person name="Lipzen A."/>
            <person name="Mondo S."/>
            <person name="Riley R."/>
            <person name="Salamov A."/>
            <person name="Simmons B.A."/>
            <person name="Magnuson J.K."/>
            <person name="Henrissat B."/>
            <person name="Mortensen U.H."/>
            <person name="Larsen T.O."/>
            <person name="Devries R.P."/>
            <person name="Grigoriev I.V."/>
            <person name="Machida M."/>
            <person name="Baker S.E."/>
            <person name="Andersen M.R."/>
        </authorList>
    </citation>
    <scope>NUCLEOTIDE SEQUENCE [LARGE SCALE GENOMIC DNA]</scope>
    <source>
        <strain evidence="1 2">IBT 18842</strain>
    </source>
</reference>
<name>A0A5N6U327_ASPAV</name>
<dbReference type="Proteomes" id="UP000325780">
    <property type="component" value="Unassembled WGS sequence"/>
</dbReference>
<sequence>MPMLKVDLAPMHVPGLLSPILLVYRCVSANQRPVRDSPDTAKGCSAAVRWICQGYAGFILANGPMAIVNWCSGSVGD</sequence>
<keyword evidence="2" id="KW-1185">Reference proteome</keyword>
<protein>
    <submittedName>
        <fullName evidence="1">Uncharacterized protein</fullName>
    </submittedName>
</protein>
<dbReference type="AlphaFoldDB" id="A0A5N6U327"/>